<keyword evidence="1" id="KW-0175">Coiled coil</keyword>
<dbReference type="NCBIfam" id="TIGR02231">
    <property type="entry name" value="mucoidy inhibitor MuiA family protein"/>
    <property type="match status" value="1"/>
</dbReference>
<gene>
    <name evidence="4" type="ORF">K443DRAFT_679548</name>
</gene>
<dbReference type="Pfam" id="PF13598">
    <property type="entry name" value="DUF4139"/>
    <property type="match status" value="1"/>
</dbReference>
<proteinExistence type="predicted"/>
<dbReference type="HOGENOM" id="CLU_010457_2_0_1"/>
<evidence type="ECO:0000259" key="2">
    <source>
        <dbReference type="Pfam" id="PF13598"/>
    </source>
</evidence>
<keyword evidence="5" id="KW-1185">Reference proteome</keyword>
<dbReference type="AlphaFoldDB" id="A0A0C9WPL4"/>
<feature type="coiled-coil region" evidence="1">
    <location>
        <begin position="143"/>
        <end position="177"/>
    </location>
</feature>
<dbReference type="Pfam" id="PF13600">
    <property type="entry name" value="DUF4140"/>
    <property type="match status" value="1"/>
</dbReference>
<dbReference type="Proteomes" id="UP000054477">
    <property type="component" value="Unassembled WGS sequence"/>
</dbReference>
<feature type="domain" description="DUF4140" evidence="3">
    <location>
        <begin position="30"/>
        <end position="127"/>
    </location>
</feature>
<dbReference type="EMBL" id="KN838635">
    <property type="protein sequence ID" value="KIJ99959.1"/>
    <property type="molecule type" value="Genomic_DNA"/>
</dbReference>
<accession>A0A0C9WPL4</accession>
<sequence>MTQETHEAPPAFEPNRVELVSVSDSKIIGVSVYSGRAEVTRLFSFSVHTGQNQVNISGLPNVLDQNSFRVEGRGAATIHDVTISTIIPPPSRTTSTELKGLELKRKQTEKALERSRKAIASLETYLDSVNVEHVAVTALGEVIETYESTCKKLDDEVTELEKQLVDLNKAIEAERKKLSGSTGNNKLNLKASIGVFADHEGEVEIALIYAVNSAMWSAGYDIRVDMQTKEKPVTLIYKGAITQNTGEDWNDIPLTLETATPTFGVGVPSLTPWTLSIYRPRIVRSKGMSFGRGGGGVPSASLTPSSAMALRRMSGRSPSSAMDELDDESFSPSAMQYRGLAVSSKGNISATFTVPGTITIPSDGVAHNVTIVELSLDSTMSWVSVPKVDAKTHLNAKIKNASEYTLLSGPASVYVDGSFISRSDVPAVSPDESFDCPLGLDPSIRITYHPRVKRVSQSGFYTKTTNYVFSQRISIFNTKSTEIKNVKIIEQIPVSEDSLITVKLVSPPLVAPFSDSTLSSGELKVPPPVNVSSGVVVQWDGADEPGNDLEGLGKDGKFHWVCSVPSQGKVNLLLQWEVTAPVRTDIVGLY</sequence>
<dbReference type="PANTHER" id="PTHR31005">
    <property type="entry name" value="DUF4139 DOMAIN-CONTAINING PROTEIN"/>
    <property type="match status" value="1"/>
</dbReference>
<reference evidence="4 5" key="1">
    <citation type="submission" date="2014-04" db="EMBL/GenBank/DDBJ databases">
        <authorList>
            <consortium name="DOE Joint Genome Institute"/>
            <person name="Kuo A."/>
            <person name="Kohler A."/>
            <person name="Nagy L.G."/>
            <person name="Floudas D."/>
            <person name="Copeland A."/>
            <person name="Barry K.W."/>
            <person name="Cichocki N."/>
            <person name="Veneault-Fourrey C."/>
            <person name="LaButti K."/>
            <person name="Lindquist E.A."/>
            <person name="Lipzen A."/>
            <person name="Lundell T."/>
            <person name="Morin E."/>
            <person name="Murat C."/>
            <person name="Sun H."/>
            <person name="Tunlid A."/>
            <person name="Henrissat B."/>
            <person name="Grigoriev I.V."/>
            <person name="Hibbett D.S."/>
            <person name="Martin F."/>
            <person name="Nordberg H.P."/>
            <person name="Cantor M.N."/>
            <person name="Hua S.X."/>
        </authorList>
    </citation>
    <scope>NUCLEOTIDE SEQUENCE [LARGE SCALE GENOMIC DNA]</scope>
    <source>
        <strain evidence="4 5">LaAM-08-1</strain>
    </source>
</reference>
<name>A0A0C9WPL4_9AGAR</name>
<evidence type="ECO:0000313" key="5">
    <source>
        <dbReference type="Proteomes" id="UP000054477"/>
    </source>
</evidence>
<dbReference type="InterPro" id="IPR011935">
    <property type="entry name" value="CHP02231"/>
</dbReference>
<evidence type="ECO:0000259" key="3">
    <source>
        <dbReference type="Pfam" id="PF13600"/>
    </source>
</evidence>
<dbReference type="InterPro" id="IPR037291">
    <property type="entry name" value="DUF4139"/>
</dbReference>
<evidence type="ECO:0000313" key="4">
    <source>
        <dbReference type="EMBL" id="KIJ99959.1"/>
    </source>
</evidence>
<evidence type="ECO:0000256" key="1">
    <source>
        <dbReference type="SAM" id="Coils"/>
    </source>
</evidence>
<protein>
    <submittedName>
        <fullName evidence="4">Unplaced genomic scaffold K443scaffold_100, whole genome shotgun sequence</fullName>
    </submittedName>
</protein>
<feature type="domain" description="DUF4139" evidence="2">
    <location>
        <begin position="206"/>
        <end position="581"/>
    </location>
</feature>
<dbReference type="OrthoDB" id="10068793at2759"/>
<dbReference type="InterPro" id="IPR025554">
    <property type="entry name" value="DUF4140"/>
</dbReference>
<dbReference type="PANTHER" id="PTHR31005:SF8">
    <property type="entry name" value="DUF4139 DOMAIN-CONTAINING PROTEIN"/>
    <property type="match status" value="1"/>
</dbReference>
<reference evidence="5" key="2">
    <citation type="submission" date="2015-01" db="EMBL/GenBank/DDBJ databases">
        <title>Evolutionary Origins and Diversification of the Mycorrhizal Mutualists.</title>
        <authorList>
            <consortium name="DOE Joint Genome Institute"/>
            <consortium name="Mycorrhizal Genomics Consortium"/>
            <person name="Kohler A."/>
            <person name="Kuo A."/>
            <person name="Nagy L.G."/>
            <person name="Floudas D."/>
            <person name="Copeland A."/>
            <person name="Barry K.W."/>
            <person name="Cichocki N."/>
            <person name="Veneault-Fourrey C."/>
            <person name="LaButti K."/>
            <person name="Lindquist E.A."/>
            <person name="Lipzen A."/>
            <person name="Lundell T."/>
            <person name="Morin E."/>
            <person name="Murat C."/>
            <person name="Riley R."/>
            <person name="Ohm R."/>
            <person name="Sun H."/>
            <person name="Tunlid A."/>
            <person name="Henrissat B."/>
            <person name="Grigoriev I.V."/>
            <person name="Hibbett D.S."/>
            <person name="Martin F."/>
        </authorList>
    </citation>
    <scope>NUCLEOTIDE SEQUENCE [LARGE SCALE GENOMIC DNA]</scope>
    <source>
        <strain evidence="5">LaAM-08-1</strain>
    </source>
</reference>
<organism evidence="4 5">
    <name type="scientific">Laccaria amethystina LaAM-08-1</name>
    <dbReference type="NCBI Taxonomy" id="1095629"/>
    <lineage>
        <taxon>Eukaryota</taxon>
        <taxon>Fungi</taxon>
        <taxon>Dikarya</taxon>
        <taxon>Basidiomycota</taxon>
        <taxon>Agaricomycotina</taxon>
        <taxon>Agaricomycetes</taxon>
        <taxon>Agaricomycetidae</taxon>
        <taxon>Agaricales</taxon>
        <taxon>Agaricineae</taxon>
        <taxon>Hydnangiaceae</taxon>
        <taxon>Laccaria</taxon>
    </lineage>
</organism>